<dbReference type="InterPro" id="IPR045177">
    <property type="entry name" value="FDM1-5/IDN2"/>
</dbReference>
<dbReference type="STRING" id="981085.W9QYU6"/>
<dbReference type="PANTHER" id="PTHR21596:SF65">
    <property type="entry name" value="PROTEIN INVOLVED IN DE NOVO 2-RELATED"/>
    <property type="match status" value="1"/>
</dbReference>
<accession>W9QYU6</accession>
<name>W9QYU6_9ROSA</name>
<proteinExistence type="predicted"/>
<dbReference type="Pfam" id="PF03469">
    <property type="entry name" value="XH"/>
    <property type="match status" value="1"/>
</dbReference>
<feature type="domain" description="Factor of DNA methylation 1-5/IDN2" evidence="3">
    <location>
        <begin position="224"/>
        <end position="348"/>
    </location>
</feature>
<sequence length="360" mass="41653">MTDLPSLRPFSFLLQPAHRPPPRRPASVASPLDFADADSTPMPSPSPFLRHLSSRNGIFVVNGICEISLMENHKFEELQATICRLSKENARLYEAYFEGLKKVNDIAELNEMKQKRIDKLEKMVAKYENEQRWLIDEREKVWKEMKTMRKQMIRCRKELKDGETSTEAQDEEAGGSAELQEAPNKLVDASSFFLLSYLLIDNFVVGVFETLLSTDVVMGDIGVKRLGQLNFTPFHKEMERVGRRGADALFRASRLCTLWENYIMNTSWHPFKVVKADEKLTEVIDNDDENLKVLLHDMGEEVYHAVTMALMEANEYNPKGRRNVVLELWNFKEDRKASLKEGITFVAEHYLEPYIIREQN</sequence>
<evidence type="ECO:0000256" key="1">
    <source>
        <dbReference type="SAM" id="Coils"/>
    </source>
</evidence>
<gene>
    <name evidence="4" type="ORF">L484_019253</name>
</gene>
<feature type="coiled-coil region" evidence="1">
    <location>
        <begin position="103"/>
        <end position="137"/>
    </location>
</feature>
<evidence type="ECO:0000256" key="2">
    <source>
        <dbReference type="SAM" id="MobiDB-lite"/>
    </source>
</evidence>
<keyword evidence="1" id="KW-0175">Coiled coil</keyword>
<evidence type="ECO:0000313" key="4">
    <source>
        <dbReference type="EMBL" id="EXB51260.1"/>
    </source>
</evidence>
<feature type="region of interest" description="Disordered" evidence="2">
    <location>
        <begin position="13"/>
        <end position="37"/>
    </location>
</feature>
<dbReference type="InterPro" id="IPR005379">
    <property type="entry name" value="FDM1-5/IDN2_XH"/>
</dbReference>
<reference evidence="5" key="1">
    <citation type="submission" date="2013-01" db="EMBL/GenBank/DDBJ databases">
        <title>Draft Genome Sequence of a Mulberry Tree, Morus notabilis C.K. Schneid.</title>
        <authorList>
            <person name="He N."/>
            <person name="Zhao S."/>
        </authorList>
    </citation>
    <scope>NUCLEOTIDE SEQUENCE</scope>
</reference>
<dbReference type="AlphaFoldDB" id="W9QYU6"/>
<dbReference type="EMBL" id="KE344035">
    <property type="protein sequence ID" value="EXB51260.1"/>
    <property type="molecule type" value="Genomic_DNA"/>
</dbReference>
<keyword evidence="5" id="KW-1185">Reference proteome</keyword>
<organism evidence="4 5">
    <name type="scientific">Morus notabilis</name>
    <dbReference type="NCBI Taxonomy" id="981085"/>
    <lineage>
        <taxon>Eukaryota</taxon>
        <taxon>Viridiplantae</taxon>
        <taxon>Streptophyta</taxon>
        <taxon>Embryophyta</taxon>
        <taxon>Tracheophyta</taxon>
        <taxon>Spermatophyta</taxon>
        <taxon>Magnoliopsida</taxon>
        <taxon>eudicotyledons</taxon>
        <taxon>Gunneridae</taxon>
        <taxon>Pentapetalae</taxon>
        <taxon>rosids</taxon>
        <taxon>fabids</taxon>
        <taxon>Rosales</taxon>
        <taxon>Moraceae</taxon>
        <taxon>Moreae</taxon>
        <taxon>Morus</taxon>
    </lineage>
</organism>
<dbReference type="Proteomes" id="UP000030645">
    <property type="component" value="Unassembled WGS sequence"/>
</dbReference>
<evidence type="ECO:0000313" key="5">
    <source>
        <dbReference type="Proteomes" id="UP000030645"/>
    </source>
</evidence>
<feature type="region of interest" description="Disordered" evidence="2">
    <location>
        <begin position="158"/>
        <end position="179"/>
    </location>
</feature>
<protein>
    <recommendedName>
        <fullName evidence="3">Factor of DNA methylation 1-5/IDN2 domain-containing protein</fullName>
    </recommendedName>
</protein>
<dbReference type="PANTHER" id="PTHR21596">
    <property type="entry name" value="RIBONUCLEASE P SUBUNIT P38"/>
    <property type="match status" value="1"/>
</dbReference>
<evidence type="ECO:0000259" key="3">
    <source>
        <dbReference type="Pfam" id="PF03469"/>
    </source>
</evidence>
<dbReference type="eggNOG" id="ENOG502QRE8">
    <property type="taxonomic scope" value="Eukaryota"/>
</dbReference>
<dbReference type="GO" id="GO:0080188">
    <property type="term" value="P:gene silencing by siRNA-directed DNA methylation"/>
    <property type="evidence" value="ECO:0007669"/>
    <property type="project" value="InterPro"/>
</dbReference>